<dbReference type="Proteomes" id="UP001169006">
    <property type="component" value="Unassembled WGS sequence"/>
</dbReference>
<dbReference type="EMBL" id="JAUKWQ010000002">
    <property type="protein sequence ID" value="MDO1582260.1"/>
    <property type="molecule type" value="Genomic_DNA"/>
</dbReference>
<protein>
    <submittedName>
        <fullName evidence="8">DMT family transporter</fullName>
    </submittedName>
</protein>
<feature type="transmembrane region" description="Helical" evidence="6">
    <location>
        <begin position="66"/>
        <end position="84"/>
    </location>
</feature>
<evidence type="ECO:0000256" key="4">
    <source>
        <dbReference type="ARBA" id="ARBA00022989"/>
    </source>
</evidence>
<evidence type="ECO:0000256" key="2">
    <source>
        <dbReference type="ARBA" id="ARBA00007362"/>
    </source>
</evidence>
<evidence type="ECO:0000256" key="5">
    <source>
        <dbReference type="ARBA" id="ARBA00023136"/>
    </source>
</evidence>
<gene>
    <name evidence="8" type="ORF">Q2T52_09135</name>
</gene>
<keyword evidence="4 6" id="KW-1133">Transmembrane helix</keyword>
<evidence type="ECO:0000313" key="8">
    <source>
        <dbReference type="EMBL" id="MDO1582260.1"/>
    </source>
</evidence>
<reference evidence="8" key="1">
    <citation type="journal article" date="2015" name="Int. J. Syst. Evol. Microbiol.">
        <title>Rhizobium oryzicola sp. nov., potential plant-growth-promoting endophytic bacteria isolated from rice roots.</title>
        <authorList>
            <person name="Zhang X.X."/>
            <person name="Gao J.S."/>
            <person name="Cao Y.H."/>
            <person name="Sheirdil R.A."/>
            <person name="Wang X.C."/>
            <person name="Zhang L."/>
        </authorList>
    </citation>
    <scope>NUCLEOTIDE SEQUENCE</scope>
    <source>
        <strain evidence="8">05753</strain>
    </source>
</reference>
<evidence type="ECO:0000313" key="9">
    <source>
        <dbReference type="Proteomes" id="UP001169006"/>
    </source>
</evidence>
<evidence type="ECO:0000256" key="6">
    <source>
        <dbReference type="SAM" id="Phobius"/>
    </source>
</evidence>
<dbReference type="RefSeq" id="WP_302076400.1">
    <property type="nucleotide sequence ID" value="NZ_JAUKWQ010000002.1"/>
</dbReference>
<proteinExistence type="inferred from homology"/>
<organism evidence="8 9">
    <name type="scientific">Rhizobium oryzicola</name>
    <dbReference type="NCBI Taxonomy" id="1232668"/>
    <lineage>
        <taxon>Bacteria</taxon>
        <taxon>Pseudomonadati</taxon>
        <taxon>Pseudomonadota</taxon>
        <taxon>Alphaproteobacteria</taxon>
        <taxon>Hyphomicrobiales</taxon>
        <taxon>Rhizobiaceae</taxon>
        <taxon>Rhizobium/Agrobacterium group</taxon>
        <taxon>Rhizobium</taxon>
    </lineage>
</organism>
<comment type="caution">
    <text evidence="8">The sequence shown here is derived from an EMBL/GenBank/DDBJ whole genome shotgun (WGS) entry which is preliminary data.</text>
</comment>
<keyword evidence="9" id="KW-1185">Reference proteome</keyword>
<dbReference type="SUPFAM" id="SSF103481">
    <property type="entry name" value="Multidrug resistance efflux transporter EmrE"/>
    <property type="match status" value="2"/>
</dbReference>
<keyword evidence="3 6" id="KW-0812">Transmembrane</keyword>
<feature type="transmembrane region" description="Helical" evidence="6">
    <location>
        <begin position="34"/>
        <end position="54"/>
    </location>
</feature>
<comment type="similarity">
    <text evidence="2">Belongs to the EamA transporter family.</text>
</comment>
<dbReference type="PANTHER" id="PTHR32322:SF2">
    <property type="entry name" value="EAMA DOMAIN-CONTAINING PROTEIN"/>
    <property type="match status" value="1"/>
</dbReference>
<dbReference type="Pfam" id="PF00892">
    <property type="entry name" value="EamA"/>
    <property type="match status" value="2"/>
</dbReference>
<evidence type="ECO:0000259" key="7">
    <source>
        <dbReference type="Pfam" id="PF00892"/>
    </source>
</evidence>
<name>A0ABT8SVC7_9HYPH</name>
<feature type="transmembrane region" description="Helical" evidence="6">
    <location>
        <begin position="121"/>
        <end position="138"/>
    </location>
</feature>
<feature type="transmembrane region" description="Helical" evidence="6">
    <location>
        <begin position="271"/>
        <end position="288"/>
    </location>
</feature>
<accession>A0ABT8SVC7</accession>
<feature type="domain" description="EamA" evidence="7">
    <location>
        <begin position="149"/>
        <end position="284"/>
    </location>
</feature>
<evidence type="ECO:0000256" key="1">
    <source>
        <dbReference type="ARBA" id="ARBA00004141"/>
    </source>
</evidence>
<sequence length="306" mass="31745">MSGLLIITWGVVFSALWASAFVAGKVALSFTDPMSLLCVRFGMAGVIMLLVALLRGDGRTLFRRDVLLAGAVMGALSNALYLGLSFVALKSLSAEAVILIVSTAPFITSGLSALLGGPRSVVQVLGAVTGFVGVYVVLSAKLGGGADLTGILLVFLGTLSFSVGTVFYRMRAAHHDPLAVNAIQNLFGSLLLVPFSPNLVGTVAALEHLPFLLAFLHLVVAVSIVDFLLWLALVRRIGAAHASSFHLLNPVFGVALSAAFLGAAISSRDVLGGSIVLLGLVIVSVDAVRQQNASRKTLPLAAEKTL</sequence>
<keyword evidence="5 6" id="KW-0472">Membrane</keyword>
<reference evidence="8" key="2">
    <citation type="submission" date="2023-07" db="EMBL/GenBank/DDBJ databases">
        <authorList>
            <person name="Sun H."/>
        </authorList>
    </citation>
    <scope>NUCLEOTIDE SEQUENCE</scope>
    <source>
        <strain evidence="8">05753</strain>
    </source>
</reference>
<dbReference type="PANTHER" id="PTHR32322">
    <property type="entry name" value="INNER MEMBRANE TRANSPORTER"/>
    <property type="match status" value="1"/>
</dbReference>
<dbReference type="InterPro" id="IPR037185">
    <property type="entry name" value="EmrE-like"/>
</dbReference>
<feature type="domain" description="EamA" evidence="7">
    <location>
        <begin position="6"/>
        <end position="138"/>
    </location>
</feature>
<feature type="transmembrane region" description="Helical" evidence="6">
    <location>
        <begin position="150"/>
        <end position="170"/>
    </location>
</feature>
<feature type="transmembrane region" description="Helical" evidence="6">
    <location>
        <begin position="96"/>
        <end position="114"/>
    </location>
</feature>
<feature type="transmembrane region" description="Helical" evidence="6">
    <location>
        <begin position="182"/>
        <end position="205"/>
    </location>
</feature>
<evidence type="ECO:0000256" key="3">
    <source>
        <dbReference type="ARBA" id="ARBA00022692"/>
    </source>
</evidence>
<feature type="transmembrane region" description="Helical" evidence="6">
    <location>
        <begin position="211"/>
        <end position="233"/>
    </location>
</feature>
<comment type="subcellular location">
    <subcellularLocation>
        <location evidence="1">Membrane</location>
        <topology evidence="1">Multi-pass membrane protein</topology>
    </subcellularLocation>
</comment>
<feature type="transmembrane region" description="Helical" evidence="6">
    <location>
        <begin position="245"/>
        <end position="265"/>
    </location>
</feature>
<dbReference type="InterPro" id="IPR000620">
    <property type="entry name" value="EamA_dom"/>
</dbReference>
<dbReference type="InterPro" id="IPR050638">
    <property type="entry name" value="AA-Vitamin_Transporters"/>
</dbReference>